<evidence type="ECO:0000259" key="1">
    <source>
        <dbReference type="Pfam" id="PF12172"/>
    </source>
</evidence>
<dbReference type="Proteomes" id="UP000608530">
    <property type="component" value="Unassembled WGS sequence"/>
</dbReference>
<dbReference type="RefSeq" id="WP_200115211.1">
    <property type="nucleotide sequence ID" value="NZ_JAEHOH010000010.1"/>
</dbReference>
<reference evidence="2" key="1">
    <citation type="submission" date="2020-12" db="EMBL/GenBank/DDBJ databases">
        <title>Leucobacter sp. CAS1, isolated from Chromium sludge.</title>
        <authorList>
            <person name="Xu Z."/>
        </authorList>
    </citation>
    <scope>NUCLEOTIDE SEQUENCE</scope>
    <source>
        <strain evidence="2">CSA1</strain>
    </source>
</reference>
<dbReference type="InterPro" id="IPR022002">
    <property type="entry name" value="ChsH2_Znr"/>
</dbReference>
<proteinExistence type="predicted"/>
<dbReference type="EMBL" id="JAEHOH010000010">
    <property type="protein sequence ID" value="MBK0419073.1"/>
    <property type="molecule type" value="Genomic_DNA"/>
</dbReference>
<sequence>MHNVTQQVREYFALISDGTPSVPRCEECGVRFLPPRALCPACGAERLGWHDATGATGTIYSLTRMPNGRTVALAELECVDGGGRLFAEVVGSDAAEARIGDAVVLDVAEAETELGSRVPVLRRGGSR</sequence>
<name>A0A934UVC3_9MICO</name>
<organism evidence="2 3">
    <name type="scientific">Leucobacter chromiisoli</name>
    <dbReference type="NCBI Taxonomy" id="2796471"/>
    <lineage>
        <taxon>Bacteria</taxon>
        <taxon>Bacillati</taxon>
        <taxon>Actinomycetota</taxon>
        <taxon>Actinomycetes</taxon>
        <taxon>Micrococcales</taxon>
        <taxon>Microbacteriaceae</taxon>
        <taxon>Leucobacter</taxon>
    </lineage>
</organism>
<gene>
    <name evidence="2" type="ORF">JD276_08495</name>
</gene>
<dbReference type="AlphaFoldDB" id="A0A934UVC3"/>
<dbReference type="Gene3D" id="6.10.30.10">
    <property type="match status" value="1"/>
</dbReference>
<keyword evidence="3" id="KW-1185">Reference proteome</keyword>
<evidence type="ECO:0000313" key="3">
    <source>
        <dbReference type="Proteomes" id="UP000608530"/>
    </source>
</evidence>
<dbReference type="InterPro" id="IPR012340">
    <property type="entry name" value="NA-bd_OB-fold"/>
</dbReference>
<accession>A0A934UVC3</accession>
<comment type="caution">
    <text evidence="2">The sequence shown here is derived from an EMBL/GenBank/DDBJ whole genome shotgun (WGS) entry which is preliminary data.</text>
</comment>
<dbReference type="Pfam" id="PF12172">
    <property type="entry name" value="zf-ChsH2"/>
    <property type="match status" value="1"/>
</dbReference>
<feature type="domain" description="ChsH2 rubredoxin-like zinc ribbon" evidence="1">
    <location>
        <begin position="23"/>
        <end position="47"/>
    </location>
</feature>
<dbReference type="SUPFAM" id="SSF50249">
    <property type="entry name" value="Nucleic acid-binding proteins"/>
    <property type="match status" value="1"/>
</dbReference>
<protein>
    <recommendedName>
        <fullName evidence="1">ChsH2 rubredoxin-like zinc ribbon domain-containing protein</fullName>
    </recommendedName>
</protein>
<evidence type="ECO:0000313" key="2">
    <source>
        <dbReference type="EMBL" id="MBK0419073.1"/>
    </source>
</evidence>